<dbReference type="RefSeq" id="WP_188253738.1">
    <property type="nucleotide sequence ID" value="NZ_JABVCF010000003.1"/>
</dbReference>
<protein>
    <submittedName>
        <fullName evidence="1">DUF1491 family protein</fullName>
    </submittedName>
</protein>
<comment type="caution">
    <text evidence="1">The sequence shown here is derived from an EMBL/GenBank/DDBJ whole genome shotgun (WGS) entry which is preliminary data.</text>
</comment>
<proteinExistence type="predicted"/>
<gene>
    <name evidence="1" type="ORF">KEU06_05930</name>
</gene>
<evidence type="ECO:0000313" key="1">
    <source>
        <dbReference type="EMBL" id="MBS3648165.1"/>
    </source>
</evidence>
<accession>A0A942E056</accession>
<organism evidence="1 2">
    <name type="scientific">Pseudaminobacter soli</name>
    <name type="common">ex Zhang et al. 2022</name>
    <dbReference type="NCBI Taxonomy" id="2831468"/>
    <lineage>
        <taxon>Bacteria</taxon>
        <taxon>Pseudomonadati</taxon>
        <taxon>Pseudomonadota</taxon>
        <taxon>Alphaproteobacteria</taxon>
        <taxon>Hyphomicrobiales</taxon>
        <taxon>Phyllobacteriaceae</taxon>
        <taxon>Pseudaminobacter</taxon>
    </lineage>
</organism>
<dbReference type="Pfam" id="PF07372">
    <property type="entry name" value="DUF1491"/>
    <property type="match status" value="1"/>
</dbReference>
<dbReference type="Gene3D" id="3.40.1530.20">
    <property type="entry name" value="Protein of unknown function (DUF1491)"/>
    <property type="match status" value="1"/>
</dbReference>
<reference evidence="1" key="1">
    <citation type="submission" date="2021-04" db="EMBL/GenBank/DDBJ databases">
        <title>Pseudaminobacter soli sp. nov., isolated from paddy soil contaminated by heavy metals.</title>
        <authorList>
            <person name="Zhang K."/>
        </authorList>
    </citation>
    <scope>NUCLEOTIDE SEQUENCE</scope>
    <source>
        <strain evidence="1">19-2017</strain>
    </source>
</reference>
<dbReference type="EMBL" id="JAGWCR010000003">
    <property type="protein sequence ID" value="MBS3648165.1"/>
    <property type="molecule type" value="Genomic_DNA"/>
</dbReference>
<keyword evidence="2" id="KW-1185">Reference proteome</keyword>
<dbReference type="AlphaFoldDB" id="A0A942E056"/>
<dbReference type="InterPro" id="IPR009964">
    <property type="entry name" value="DUF1491"/>
</dbReference>
<name>A0A942E056_9HYPH</name>
<evidence type="ECO:0000313" key="2">
    <source>
        <dbReference type="Proteomes" id="UP000680348"/>
    </source>
</evidence>
<dbReference type="Proteomes" id="UP000680348">
    <property type="component" value="Unassembled WGS sequence"/>
</dbReference>
<sequence>MRVTSDLFVSALLRRLFSAGGYGAILNRGATEAGAIFVTCRLRTGETILYGPAAQTSYDSARPDDRFFAEILRGEEVQVAARLDKERRFDPDIWVVEIEADPDRIEELLAITKP</sequence>